<reference evidence="10" key="1">
    <citation type="journal article" date="2021" name="Genome Biol. Evol.">
        <title>A High-Quality Reference Genome for a Parasitic Bivalve with Doubly Uniparental Inheritance (Bivalvia: Unionida).</title>
        <authorList>
            <person name="Smith C.H."/>
        </authorList>
    </citation>
    <scope>NUCLEOTIDE SEQUENCE</scope>
    <source>
        <strain evidence="10">CHS0354</strain>
    </source>
</reference>
<keyword evidence="3" id="KW-0378">Hydrolase</keyword>
<dbReference type="GO" id="GO:0006509">
    <property type="term" value="P:membrane protein ectodomain proteolysis"/>
    <property type="evidence" value="ECO:0007669"/>
    <property type="project" value="TreeGrafter"/>
</dbReference>
<sequence>MILNGTKFIETISYLEDLAMWDLETGQSHLPVFDQAMLFTSYNLYTDSRSGVDPHGASYTEGVCEIAARTSVIQAVDYIWTVWATAHELGHSLGANHDGEKKGIACKAEDLYIMTPSVPYMYRGRPYSRNPWMFSKCSLEAFKQTLKDKDCVKTKGNYFNAADYKAIVTKKPGETITHNEQCHVIKGSKSVLCETAAADICLLMRCTDPATGICLEDYYGAASGTTCGYNMPALCELEQINRKPLLYRHGMDNN</sequence>
<feature type="domain" description="Peptidase M12B" evidence="9">
    <location>
        <begin position="15"/>
        <end position="150"/>
    </location>
</feature>
<evidence type="ECO:0000256" key="4">
    <source>
        <dbReference type="ARBA" id="ARBA00022833"/>
    </source>
</evidence>
<feature type="binding site" evidence="8">
    <location>
        <position position="97"/>
    </location>
    <ligand>
        <name>Zn(2+)</name>
        <dbReference type="ChEBI" id="CHEBI:29105"/>
        <note>catalytic</note>
    </ligand>
</feature>
<keyword evidence="1" id="KW-0645">Protease</keyword>
<keyword evidence="7" id="KW-0325">Glycoprotein</keyword>
<evidence type="ECO:0000256" key="5">
    <source>
        <dbReference type="ARBA" id="ARBA00023049"/>
    </source>
</evidence>
<dbReference type="GO" id="GO:0004222">
    <property type="term" value="F:metalloendopeptidase activity"/>
    <property type="evidence" value="ECO:0007669"/>
    <property type="project" value="InterPro"/>
</dbReference>
<feature type="binding site" evidence="8">
    <location>
        <position position="87"/>
    </location>
    <ligand>
        <name>Zn(2+)</name>
        <dbReference type="ChEBI" id="CHEBI:29105"/>
        <note>catalytic</note>
    </ligand>
</feature>
<organism evidence="10 11">
    <name type="scientific">Potamilus streckersoni</name>
    <dbReference type="NCBI Taxonomy" id="2493646"/>
    <lineage>
        <taxon>Eukaryota</taxon>
        <taxon>Metazoa</taxon>
        <taxon>Spiralia</taxon>
        <taxon>Lophotrochozoa</taxon>
        <taxon>Mollusca</taxon>
        <taxon>Bivalvia</taxon>
        <taxon>Autobranchia</taxon>
        <taxon>Heteroconchia</taxon>
        <taxon>Palaeoheterodonta</taxon>
        <taxon>Unionida</taxon>
        <taxon>Unionoidea</taxon>
        <taxon>Unionidae</taxon>
        <taxon>Ambleminae</taxon>
        <taxon>Lampsilini</taxon>
        <taxon>Potamilus</taxon>
    </lineage>
</organism>
<protein>
    <recommendedName>
        <fullName evidence="9">Peptidase M12B domain-containing protein</fullName>
    </recommendedName>
</protein>
<keyword evidence="6" id="KW-1015">Disulfide bond</keyword>
<dbReference type="Pfam" id="PF17771">
    <property type="entry name" value="ADAMTS_CR_2"/>
    <property type="match status" value="1"/>
</dbReference>
<keyword evidence="5" id="KW-0482">Metalloprotease</keyword>
<keyword evidence="11" id="KW-1185">Reference proteome</keyword>
<proteinExistence type="predicted"/>
<keyword evidence="2 8" id="KW-0479">Metal-binding</keyword>
<reference evidence="10" key="2">
    <citation type="journal article" date="2021" name="Genome Biol. Evol.">
        <title>Developing a high-quality reference genome for a parasitic bivalve with doubly uniparental inheritance (Bivalvia: Unionida).</title>
        <authorList>
            <person name="Smith C.H."/>
        </authorList>
    </citation>
    <scope>NUCLEOTIDE SEQUENCE</scope>
    <source>
        <strain evidence="10">CHS0354</strain>
        <tissue evidence="10">Mantle</tissue>
    </source>
</reference>
<dbReference type="AlphaFoldDB" id="A0AAE0SU82"/>
<dbReference type="SUPFAM" id="SSF55486">
    <property type="entry name" value="Metalloproteases ('zincins'), catalytic domain"/>
    <property type="match status" value="1"/>
</dbReference>
<dbReference type="PROSITE" id="PS50215">
    <property type="entry name" value="ADAM_MEPRO"/>
    <property type="match status" value="1"/>
</dbReference>
<evidence type="ECO:0000259" key="9">
    <source>
        <dbReference type="PROSITE" id="PS50215"/>
    </source>
</evidence>
<evidence type="ECO:0000256" key="6">
    <source>
        <dbReference type="ARBA" id="ARBA00023157"/>
    </source>
</evidence>
<dbReference type="Gene3D" id="3.40.1620.60">
    <property type="match status" value="1"/>
</dbReference>
<feature type="binding site" evidence="8">
    <location>
        <position position="91"/>
    </location>
    <ligand>
        <name>Zn(2+)</name>
        <dbReference type="ChEBI" id="CHEBI:29105"/>
        <note>catalytic</note>
    </ligand>
</feature>
<comment type="caution">
    <text evidence="8">Lacks conserved residue(s) required for the propagation of feature annotation.</text>
</comment>
<dbReference type="Proteomes" id="UP001195483">
    <property type="component" value="Unassembled WGS sequence"/>
</dbReference>
<keyword evidence="4 8" id="KW-0862">Zinc</keyword>
<evidence type="ECO:0000256" key="2">
    <source>
        <dbReference type="ARBA" id="ARBA00022723"/>
    </source>
</evidence>
<dbReference type="Gene3D" id="3.40.390.10">
    <property type="entry name" value="Collagenase (Catalytic Domain)"/>
    <property type="match status" value="1"/>
</dbReference>
<reference evidence="10" key="3">
    <citation type="submission" date="2023-05" db="EMBL/GenBank/DDBJ databases">
        <authorList>
            <person name="Smith C.H."/>
        </authorList>
    </citation>
    <scope>NUCLEOTIDE SEQUENCE</scope>
    <source>
        <strain evidence="10">CHS0354</strain>
        <tissue evidence="10">Mantle</tissue>
    </source>
</reference>
<evidence type="ECO:0000256" key="1">
    <source>
        <dbReference type="ARBA" id="ARBA00022670"/>
    </source>
</evidence>
<dbReference type="InterPro" id="IPR001590">
    <property type="entry name" value="Peptidase_M12B"/>
</dbReference>
<dbReference type="PANTHER" id="PTHR11905">
    <property type="entry name" value="ADAM A DISINTEGRIN AND METALLOPROTEASE DOMAIN"/>
    <property type="match status" value="1"/>
</dbReference>
<evidence type="ECO:0000313" key="11">
    <source>
        <dbReference type="Proteomes" id="UP001195483"/>
    </source>
</evidence>
<evidence type="ECO:0000313" key="10">
    <source>
        <dbReference type="EMBL" id="KAK3598250.1"/>
    </source>
</evidence>
<dbReference type="GO" id="GO:0046872">
    <property type="term" value="F:metal ion binding"/>
    <property type="evidence" value="ECO:0007669"/>
    <property type="project" value="UniProtKB-KW"/>
</dbReference>
<dbReference type="InterPro" id="IPR041645">
    <property type="entry name" value="ADAMTS_CR_2"/>
</dbReference>
<accession>A0AAE0SU82</accession>
<name>A0AAE0SU82_9BIVA</name>
<dbReference type="InterPro" id="IPR024079">
    <property type="entry name" value="MetalloPept_cat_dom_sf"/>
</dbReference>
<dbReference type="PANTHER" id="PTHR11905:SF159">
    <property type="entry name" value="ADAM METALLOPROTEASE"/>
    <property type="match status" value="1"/>
</dbReference>
<gene>
    <name evidence="10" type="ORF">CHS0354_001071</name>
</gene>
<evidence type="ECO:0000256" key="8">
    <source>
        <dbReference type="PROSITE-ProRule" id="PRU00276"/>
    </source>
</evidence>
<dbReference type="EMBL" id="JAEAOA010000111">
    <property type="protein sequence ID" value="KAK3598250.1"/>
    <property type="molecule type" value="Genomic_DNA"/>
</dbReference>
<feature type="active site" evidence="8">
    <location>
        <position position="88"/>
    </location>
</feature>
<evidence type="ECO:0000256" key="3">
    <source>
        <dbReference type="ARBA" id="ARBA00022801"/>
    </source>
</evidence>
<evidence type="ECO:0000256" key="7">
    <source>
        <dbReference type="ARBA" id="ARBA00023180"/>
    </source>
</evidence>
<comment type="caution">
    <text evidence="10">The sequence shown here is derived from an EMBL/GenBank/DDBJ whole genome shotgun (WGS) entry which is preliminary data.</text>
</comment>
<dbReference type="Pfam" id="PF01421">
    <property type="entry name" value="Reprolysin"/>
    <property type="match status" value="1"/>
</dbReference>